<dbReference type="EMBL" id="ACEC01000105">
    <property type="protein sequence ID" value="EEG29357.1"/>
    <property type="molecule type" value="Genomic_DNA"/>
</dbReference>
<name>C0EGP5_9FIRM</name>
<keyword evidence="2" id="KW-1185">Reference proteome</keyword>
<accession>C0EGP5</accession>
<evidence type="ECO:0000313" key="2">
    <source>
        <dbReference type="Proteomes" id="UP000003340"/>
    </source>
</evidence>
<dbReference type="Proteomes" id="UP000003340">
    <property type="component" value="Unassembled WGS sequence"/>
</dbReference>
<proteinExistence type="predicted"/>
<reference evidence="1 2" key="1">
    <citation type="submission" date="2009-01" db="EMBL/GenBank/DDBJ databases">
        <authorList>
            <person name="Fulton L."/>
            <person name="Clifton S."/>
            <person name="Fulton B."/>
            <person name="Xu J."/>
            <person name="Minx P."/>
            <person name="Pepin K.H."/>
            <person name="Johnson M."/>
            <person name="Bhonagiri V."/>
            <person name="Nash W.E."/>
            <person name="Mardis E.R."/>
            <person name="Wilson R.K."/>
        </authorList>
    </citation>
    <scope>NUCLEOTIDE SEQUENCE [LARGE SCALE GENOMIC DNA]</scope>
    <source>
        <strain evidence="1 2">DSM 5476</strain>
    </source>
</reference>
<dbReference type="HOGENOM" id="CLU_3231837_0_0_9"/>
<gene>
    <name evidence="1" type="ORF">CLOSTMETH_03038</name>
</gene>
<dbReference type="AlphaFoldDB" id="C0EGP5"/>
<comment type="caution">
    <text evidence="1">The sequence shown here is derived from an EMBL/GenBank/DDBJ whole genome shotgun (WGS) entry which is preliminary data.</text>
</comment>
<protein>
    <submittedName>
        <fullName evidence="1">Uncharacterized protein</fullName>
    </submittedName>
</protein>
<evidence type="ECO:0000313" key="1">
    <source>
        <dbReference type="EMBL" id="EEG29357.1"/>
    </source>
</evidence>
<organism evidence="1 2">
    <name type="scientific">[Clostridium] methylpentosum DSM 5476</name>
    <dbReference type="NCBI Taxonomy" id="537013"/>
    <lineage>
        <taxon>Bacteria</taxon>
        <taxon>Bacillati</taxon>
        <taxon>Bacillota</taxon>
        <taxon>Clostridia</taxon>
        <taxon>Eubacteriales</taxon>
        <taxon>Oscillospiraceae</taxon>
        <taxon>Oscillospiraceae incertae sedis</taxon>
    </lineage>
</organism>
<reference evidence="1 2" key="2">
    <citation type="submission" date="2009-02" db="EMBL/GenBank/DDBJ databases">
        <title>Draft genome sequence of Clostridium methylpentosum (DSM 5476).</title>
        <authorList>
            <person name="Sudarsanam P."/>
            <person name="Ley R."/>
            <person name="Guruge J."/>
            <person name="Turnbaugh P.J."/>
            <person name="Mahowald M."/>
            <person name="Liep D."/>
            <person name="Gordon J."/>
        </authorList>
    </citation>
    <scope>NUCLEOTIDE SEQUENCE [LARGE SCALE GENOMIC DNA]</scope>
    <source>
        <strain evidence="1 2">DSM 5476</strain>
    </source>
</reference>
<sequence>MKCFLCKGDMEQGETSYVCAVINAGKYGIAGRYPLSWKPLWRL</sequence>